<dbReference type="InterPro" id="IPR010982">
    <property type="entry name" value="Lambda_DNA-bd_dom_sf"/>
</dbReference>
<evidence type="ECO:0000313" key="2">
    <source>
        <dbReference type="EMBL" id="CRY73720.1"/>
    </source>
</evidence>
<dbReference type="AlphaFoldDB" id="A0A0H5NCY9"/>
<dbReference type="Pfam" id="PF01381">
    <property type="entry name" value="HTH_3"/>
    <property type="match status" value="1"/>
</dbReference>
<feature type="domain" description="HTH cro/C1-type" evidence="1">
    <location>
        <begin position="1"/>
        <end position="46"/>
    </location>
</feature>
<name>A0A0H5NCY9_NOCFR</name>
<sequence>MKQTELAEAAHLAVNTIRRLESGERKMTLEQLVLIAEALGVTPGEFLDAAQSAFRKRQGQ</sequence>
<dbReference type="PROSITE" id="PS50943">
    <property type="entry name" value="HTH_CROC1"/>
    <property type="match status" value="1"/>
</dbReference>
<evidence type="ECO:0000313" key="3">
    <source>
        <dbReference type="Proteomes" id="UP000057820"/>
    </source>
</evidence>
<gene>
    <name evidence="2" type="ORF">ERS450000_00280</name>
</gene>
<dbReference type="EMBL" id="LN868938">
    <property type="protein sequence ID" value="CRY73720.1"/>
    <property type="molecule type" value="Genomic_DNA"/>
</dbReference>
<dbReference type="KEGG" id="nfr:ERS450000_00280"/>
<dbReference type="SMART" id="SM00530">
    <property type="entry name" value="HTH_XRE"/>
    <property type="match status" value="1"/>
</dbReference>
<dbReference type="CDD" id="cd00093">
    <property type="entry name" value="HTH_XRE"/>
    <property type="match status" value="1"/>
</dbReference>
<dbReference type="Proteomes" id="UP000057820">
    <property type="component" value="Chromosome 1"/>
</dbReference>
<dbReference type="InterPro" id="IPR001387">
    <property type="entry name" value="Cro/C1-type_HTH"/>
</dbReference>
<dbReference type="GO" id="GO:0003677">
    <property type="term" value="F:DNA binding"/>
    <property type="evidence" value="ECO:0007669"/>
    <property type="project" value="InterPro"/>
</dbReference>
<accession>A0A0H5NCY9</accession>
<evidence type="ECO:0000259" key="1">
    <source>
        <dbReference type="PROSITE" id="PS50943"/>
    </source>
</evidence>
<organism evidence="2 3">
    <name type="scientific">Nocardia farcinica</name>
    <dbReference type="NCBI Taxonomy" id="37329"/>
    <lineage>
        <taxon>Bacteria</taxon>
        <taxon>Bacillati</taxon>
        <taxon>Actinomycetota</taxon>
        <taxon>Actinomycetes</taxon>
        <taxon>Mycobacteriales</taxon>
        <taxon>Nocardiaceae</taxon>
        <taxon>Nocardia</taxon>
    </lineage>
</organism>
<dbReference type="Gene3D" id="1.10.260.40">
    <property type="entry name" value="lambda repressor-like DNA-binding domains"/>
    <property type="match status" value="1"/>
</dbReference>
<proteinExistence type="predicted"/>
<protein>
    <submittedName>
        <fullName evidence="2">Transcriptional regulator, y4mF family</fullName>
    </submittedName>
</protein>
<dbReference type="SUPFAM" id="SSF47413">
    <property type="entry name" value="lambda repressor-like DNA-binding domains"/>
    <property type="match status" value="1"/>
</dbReference>
<reference evidence="3" key="1">
    <citation type="submission" date="2015-03" db="EMBL/GenBank/DDBJ databases">
        <authorList>
            <consortium name="Pathogen Informatics"/>
        </authorList>
    </citation>
    <scope>NUCLEOTIDE SEQUENCE [LARGE SCALE GENOMIC DNA]</scope>
    <source>
        <strain evidence="3">NCTC11134</strain>
    </source>
</reference>